<name>A0A857KSK2_9ACTN</name>
<keyword evidence="2" id="KW-0418">Kinase</keyword>
<dbReference type="InterPro" id="IPR050482">
    <property type="entry name" value="Sensor_HK_TwoCompSys"/>
</dbReference>
<dbReference type="InterPro" id="IPR003594">
    <property type="entry name" value="HATPase_dom"/>
</dbReference>
<dbReference type="Gene3D" id="3.30.565.10">
    <property type="entry name" value="Histidine kinase-like ATPase, C-terminal domain"/>
    <property type="match status" value="1"/>
</dbReference>
<evidence type="ECO:0000259" key="4">
    <source>
        <dbReference type="Pfam" id="PF02518"/>
    </source>
</evidence>
<keyword evidence="6" id="KW-0067">ATP-binding</keyword>
<evidence type="ECO:0000313" key="6">
    <source>
        <dbReference type="EMBL" id="QHN38100.1"/>
    </source>
</evidence>
<dbReference type="AlphaFoldDB" id="A0A857KSK2"/>
<sequence length="397" mass="41764">MFPRPVEVFPGIVDADPVGPLWRGAQLFRVVSYCYALGFHIAVNSDLLHPGIAWALFGVLTATTVVCGVGYYRGFARTRYWVAGEITVVVALMLSTMWVADDEWALGNQTWPTTLWATNSMISAALLWGPWSGIETGLVIGASSTIVKGTFDPNLGRNATIIVIVAAGLAVGIAGVTARRLHETLSAAERRAAAAEERERLARHVHDGVLQTLAYIAKHGREIGGPSTRLAEMAGEQERALRMMIADIGDADTDLPAVADDTAEGPGAVDLTAVLRGLAADDVSVSAPGTPVPVSEVVAGELLAALANAIDNTRAHAGPGARSYVLLEDIDDEVVVSVRDDGVGIGPGRLDQARRDGRMGVSKSIVGRIEALGGSVRMESAPGAGTEWEWTVGRGVT</sequence>
<dbReference type="InterPro" id="IPR036890">
    <property type="entry name" value="HATPase_C_sf"/>
</dbReference>
<organism evidence="6">
    <name type="scientific">Gordonia amarae</name>
    <dbReference type="NCBI Taxonomy" id="36821"/>
    <lineage>
        <taxon>Bacteria</taxon>
        <taxon>Bacillati</taxon>
        <taxon>Actinomycetota</taxon>
        <taxon>Actinomycetes</taxon>
        <taxon>Mycobacteriales</taxon>
        <taxon>Gordoniaceae</taxon>
        <taxon>Gordonia</taxon>
    </lineage>
</organism>
<keyword evidence="3" id="KW-0902">Two-component regulatory system</keyword>
<feature type="domain" description="Histidine kinase/HSP90-like ATPase" evidence="4">
    <location>
        <begin position="302"/>
        <end position="389"/>
    </location>
</feature>
<dbReference type="Pfam" id="PF19354">
    <property type="entry name" value="DUF5931"/>
    <property type="match status" value="1"/>
</dbReference>
<dbReference type="PANTHER" id="PTHR24421">
    <property type="entry name" value="NITRATE/NITRITE SENSOR PROTEIN NARX-RELATED"/>
    <property type="match status" value="1"/>
</dbReference>
<feature type="domain" description="DUF5931" evidence="5">
    <location>
        <begin position="20"/>
        <end position="185"/>
    </location>
</feature>
<dbReference type="SUPFAM" id="SSF55874">
    <property type="entry name" value="ATPase domain of HSP90 chaperone/DNA topoisomerase II/histidine kinase"/>
    <property type="match status" value="1"/>
</dbReference>
<dbReference type="EMBL" id="CP045810">
    <property type="protein sequence ID" value="QHN38100.1"/>
    <property type="molecule type" value="Genomic_DNA"/>
</dbReference>
<evidence type="ECO:0000256" key="3">
    <source>
        <dbReference type="ARBA" id="ARBA00023012"/>
    </source>
</evidence>
<accession>A0A857KSK2</accession>
<evidence type="ECO:0000256" key="1">
    <source>
        <dbReference type="ARBA" id="ARBA00022679"/>
    </source>
</evidence>
<reference evidence="6" key="1">
    <citation type="journal article" date="2021" name="Nat. Microbiol.">
        <title>Cocultivation of an ultrasmall environmental parasitic bacterium with lytic ability against bacteria associated with wastewater foams.</title>
        <authorList>
            <person name="Batinovic S."/>
            <person name="Rose J.J.A."/>
            <person name="Ratcliffe J."/>
            <person name="Seviour R.J."/>
            <person name="Petrovski S."/>
        </authorList>
    </citation>
    <scope>NUCLEOTIDE SEQUENCE</scope>
    <source>
        <strain evidence="6">CON44</strain>
    </source>
</reference>
<dbReference type="GO" id="GO:0016301">
    <property type="term" value="F:kinase activity"/>
    <property type="evidence" value="ECO:0007669"/>
    <property type="project" value="UniProtKB-KW"/>
</dbReference>
<keyword evidence="6" id="KW-0547">Nucleotide-binding</keyword>
<gene>
    <name evidence="6" type="ORF">GII30_01895</name>
</gene>
<protein>
    <submittedName>
        <fullName evidence="6">ATP-binding protein</fullName>
    </submittedName>
</protein>
<proteinExistence type="predicted"/>
<dbReference type="GO" id="GO:0005524">
    <property type="term" value="F:ATP binding"/>
    <property type="evidence" value="ECO:0007669"/>
    <property type="project" value="UniProtKB-KW"/>
</dbReference>
<dbReference type="GO" id="GO:0000160">
    <property type="term" value="P:phosphorelay signal transduction system"/>
    <property type="evidence" value="ECO:0007669"/>
    <property type="project" value="UniProtKB-KW"/>
</dbReference>
<dbReference type="InterPro" id="IPR045975">
    <property type="entry name" value="DUF5931"/>
</dbReference>
<dbReference type="Pfam" id="PF02518">
    <property type="entry name" value="HATPase_c"/>
    <property type="match status" value="1"/>
</dbReference>
<keyword evidence="1" id="KW-0808">Transferase</keyword>
<dbReference type="PANTHER" id="PTHR24421:SF61">
    <property type="entry name" value="OXYGEN SENSOR HISTIDINE KINASE NREB"/>
    <property type="match status" value="1"/>
</dbReference>
<evidence type="ECO:0000256" key="2">
    <source>
        <dbReference type="ARBA" id="ARBA00022777"/>
    </source>
</evidence>
<evidence type="ECO:0000259" key="5">
    <source>
        <dbReference type="Pfam" id="PF19354"/>
    </source>
</evidence>
<dbReference type="NCBIfam" id="NF047322">
    <property type="entry name" value="HK_morpho_MacS"/>
    <property type="match status" value="1"/>
</dbReference>